<keyword evidence="3" id="KW-1185">Reference proteome</keyword>
<protein>
    <submittedName>
        <fullName evidence="2">Uncharacterized protein</fullName>
    </submittedName>
</protein>
<dbReference type="EnsemblProtists" id="PYU1_T009398">
    <property type="protein sequence ID" value="PYU1_T009398"/>
    <property type="gene ID" value="PYU1_G009380"/>
</dbReference>
<keyword evidence="1" id="KW-0472">Membrane</keyword>
<reference evidence="2" key="3">
    <citation type="submission" date="2015-02" db="UniProtKB">
        <authorList>
            <consortium name="EnsemblProtists"/>
        </authorList>
    </citation>
    <scope>IDENTIFICATION</scope>
    <source>
        <strain evidence="2">DAOM BR144</strain>
    </source>
</reference>
<dbReference type="InParanoid" id="K3WWQ0"/>
<evidence type="ECO:0000313" key="3">
    <source>
        <dbReference type="Proteomes" id="UP000019132"/>
    </source>
</evidence>
<dbReference type="Proteomes" id="UP000019132">
    <property type="component" value="Unassembled WGS sequence"/>
</dbReference>
<proteinExistence type="predicted"/>
<dbReference type="eggNOG" id="ENOG502SAR3">
    <property type="taxonomic scope" value="Eukaryota"/>
</dbReference>
<reference evidence="3" key="1">
    <citation type="journal article" date="2010" name="Genome Biol.">
        <title>Genome sequence of the necrotrophic plant pathogen Pythium ultimum reveals original pathogenicity mechanisms and effector repertoire.</title>
        <authorList>
            <person name="Levesque C.A."/>
            <person name="Brouwer H."/>
            <person name="Cano L."/>
            <person name="Hamilton J.P."/>
            <person name="Holt C."/>
            <person name="Huitema E."/>
            <person name="Raffaele S."/>
            <person name="Robideau G.P."/>
            <person name="Thines M."/>
            <person name="Win J."/>
            <person name="Zerillo M.M."/>
            <person name="Beakes G.W."/>
            <person name="Boore J.L."/>
            <person name="Busam D."/>
            <person name="Dumas B."/>
            <person name="Ferriera S."/>
            <person name="Fuerstenberg S.I."/>
            <person name="Gachon C.M."/>
            <person name="Gaulin E."/>
            <person name="Govers F."/>
            <person name="Grenville-Briggs L."/>
            <person name="Horner N."/>
            <person name="Hostetler J."/>
            <person name="Jiang R.H."/>
            <person name="Johnson J."/>
            <person name="Krajaejun T."/>
            <person name="Lin H."/>
            <person name="Meijer H.J."/>
            <person name="Moore B."/>
            <person name="Morris P."/>
            <person name="Phuntmart V."/>
            <person name="Puiu D."/>
            <person name="Shetty J."/>
            <person name="Stajich J.E."/>
            <person name="Tripathy S."/>
            <person name="Wawra S."/>
            <person name="van West P."/>
            <person name="Whitty B.R."/>
            <person name="Coutinho P.M."/>
            <person name="Henrissat B."/>
            <person name="Martin F."/>
            <person name="Thomas P.D."/>
            <person name="Tyler B.M."/>
            <person name="De Vries R.P."/>
            <person name="Kamoun S."/>
            <person name="Yandell M."/>
            <person name="Tisserat N."/>
            <person name="Buell C.R."/>
        </authorList>
    </citation>
    <scope>NUCLEOTIDE SEQUENCE</scope>
    <source>
        <strain evidence="3">DAOM:BR144</strain>
    </source>
</reference>
<feature type="transmembrane region" description="Helical" evidence="1">
    <location>
        <begin position="85"/>
        <end position="104"/>
    </location>
</feature>
<dbReference type="OMA" id="FMGSNTK"/>
<keyword evidence="1" id="KW-0812">Transmembrane</keyword>
<organism evidence="2 3">
    <name type="scientific">Globisporangium ultimum (strain ATCC 200006 / CBS 805.95 / DAOM BR144)</name>
    <name type="common">Pythium ultimum</name>
    <dbReference type="NCBI Taxonomy" id="431595"/>
    <lineage>
        <taxon>Eukaryota</taxon>
        <taxon>Sar</taxon>
        <taxon>Stramenopiles</taxon>
        <taxon>Oomycota</taxon>
        <taxon>Peronosporomycetes</taxon>
        <taxon>Pythiales</taxon>
        <taxon>Pythiaceae</taxon>
        <taxon>Globisporangium</taxon>
    </lineage>
</organism>
<accession>K3WWQ0</accession>
<evidence type="ECO:0000313" key="2">
    <source>
        <dbReference type="EnsemblProtists" id="PYU1_T009398"/>
    </source>
</evidence>
<name>K3WWQ0_GLOUD</name>
<dbReference type="VEuPathDB" id="FungiDB:PYU1_G009380"/>
<feature type="transmembrane region" description="Helical" evidence="1">
    <location>
        <begin position="54"/>
        <end position="73"/>
    </location>
</feature>
<keyword evidence="1" id="KW-1133">Transmembrane helix</keyword>
<feature type="transmembrane region" description="Helical" evidence="1">
    <location>
        <begin position="116"/>
        <end position="138"/>
    </location>
</feature>
<evidence type="ECO:0000256" key="1">
    <source>
        <dbReference type="SAM" id="Phobius"/>
    </source>
</evidence>
<sequence>MGLRSRQRRRDGVAHAEMYDVDTSRHHSRHSLEDHLRASIRDADTFNLTWKKTVAIGGFVVLGYELLLLYQLIAGGVSTNNIMSASRWPISVILKIVAIASVVSMREYISTGSTKFYGRSLFFTGSYFMLWICCVALLHDSLTVMEVSPLCLVYFGMSLLMLRLIGDNTKAEVARAQQLKRLEQLYSQNKY</sequence>
<reference evidence="3" key="2">
    <citation type="submission" date="2010-04" db="EMBL/GenBank/DDBJ databases">
        <authorList>
            <person name="Buell R."/>
            <person name="Hamilton J."/>
            <person name="Hostetler J."/>
        </authorList>
    </citation>
    <scope>NUCLEOTIDE SEQUENCE [LARGE SCALE GENOMIC DNA]</scope>
    <source>
        <strain evidence="3">DAOM:BR144</strain>
    </source>
</reference>
<feature type="transmembrane region" description="Helical" evidence="1">
    <location>
        <begin position="144"/>
        <end position="165"/>
    </location>
</feature>
<dbReference type="HOGENOM" id="CLU_1707738_0_0_1"/>
<dbReference type="AlphaFoldDB" id="K3WWQ0"/>
<dbReference type="EMBL" id="GL376622">
    <property type="status" value="NOT_ANNOTATED_CDS"/>
    <property type="molecule type" value="Genomic_DNA"/>
</dbReference>